<dbReference type="InterPro" id="IPR027417">
    <property type="entry name" value="P-loop_NTPase"/>
</dbReference>
<name>A0A835ERL7_9POAL</name>
<proteinExistence type="predicted"/>
<reference evidence="2" key="1">
    <citation type="submission" date="2020-07" db="EMBL/GenBank/DDBJ databases">
        <title>Genome sequence and genetic diversity analysis of an under-domesticated orphan crop, white fonio (Digitaria exilis).</title>
        <authorList>
            <person name="Bennetzen J.L."/>
            <person name="Chen S."/>
            <person name="Ma X."/>
            <person name="Wang X."/>
            <person name="Yssel A.E.J."/>
            <person name="Chaluvadi S.R."/>
            <person name="Johnson M."/>
            <person name="Gangashetty P."/>
            <person name="Hamidou F."/>
            <person name="Sanogo M.D."/>
            <person name="Zwaenepoel A."/>
            <person name="Wallace J."/>
            <person name="Van De Peer Y."/>
            <person name="Van Deynze A."/>
        </authorList>
    </citation>
    <scope>NUCLEOTIDE SEQUENCE</scope>
    <source>
        <tissue evidence="2">Leaves</tissue>
    </source>
</reference>
<comment type="caution">
    <text evidence="2">The sequence shown here is derived from an EMBL/GenBank/DDBJ whole genome shotgun (WGS) entry which is preliminary data.</text>
</comment>
<evidence type="ECO:0000256" key="1">
    <source>
        <dbReference type="SAM" id="MobiDB-lite"/>
    </source>
</evidence>
<dbReference type="Proteomes" id="UP000636709">
    <property type="component" value="Unassembled WGS sequence"/>
</dbReference>
<organism evidence="2 3">
    <name type="scientific">Digitaria exilis</name>
    <dbReference type="NCBI Taxonomy" id="1010633"/>
    <lineage>
        <taxon>Eukaryota</taxon>
        <taxon>Viridiplantae</taxon>
        <taxon>Streptophyta</taxon>
        <taxon>Embryophyta</taxon>
        <taxon>Tracheophyta</taxon>
        <taxon>Spermatophyta</taxon>
        <taxon>Magnoliopsida</taxon>
        <taxon>Liliopsida</taxon>
        <taxon>Poales</taxon>
        <taxon>Poaceae</taxon>
        <taxon>PACMAD clade</taxon>
        <taxon>Panicoideae</taxon>
        <taxon>Panicodae</taxon>
        <taxon>Paniceae</taxon>
        <taxon>Anthephorinae</taxon>
        <taxon>Digitaria</taxon>
    </lineage>
</organism>
<evidence type="ECO:0000313" key="3">
    <source>
        <dbReference type="Proteomes" id="UP000636709"/>
    </source>
</evidence>
<feature type="compositionally biased region" description="Polar residues" evidence="1">
    <location>
        <begin position="71"/>
        <end position="80"/>
    </location>
</feature>
<dbReference type="EMBL" id="JACEFO010001730">
    <property type="protein sequence ID" value="KAF8715968.1"/>
    <property type="molecule type" value="Genomic_DNA"/>
</dbReference>
<evidence type="ECO:0000313" key="2">
    <source>
        <dbReference type="EMBL" id="KAF8715968.1"/>
    </source>
</evidence>
<feature type="region of interest" description="Disordered" evidence="1">
    <location>
        <begin position="66"/>
        <end position="85"/>
    </location>
</feature>
<dbReference type="AlphaFoldDB" id="A0A835ERL7"/>
<protein>
    <recommendedName>
        <fullName evidence="4">NB-ARC domain-containing protein</fullName>
    </recommendedName>
</protein>
<keyword evidence="3" id="KW-1185">Reference proteome</keyword>
<dbReference type="PANTHER" id="PTHR36766">
    <property type="entry name" value="PLANT BROAD-SPECTRUM MILDEW RESISTANCE PROTEIN RPW8"/>
    <property type="match status" value="1"/>
</dbReference>
<accession>A0A835ERL7</accession>
<sequence length="280" mass="30986">MPSELTREATIPSGSRREATVPPDLESQLIKEMNSVMTGSLKHVDRGLLETACRDITDMADELQANKEASRSISGPSNNHGPGETKIDVAEKMKILKDMLQKIDWQLYKTLPSGYYQGPGQSASSNKSGVSGHEPELPHWILKRTGRIFVDLNKLVDLLTSISRENSSEPVILPIVGLGGIGKTTLAKLLYSHTKFKDYSKTWVKNPNDGLFREQLPLGDNKILVVLDDLQDKAGRRILDMKRNLIRDVGKNAIVIVTTCSEGAAKKIHTVQPYKLQADM</sequence>
<evidence type="ECO:0008006" key="4">
    <source>
        <dbReference type="Google" id="ProtNLM"/>
    </source>
</evidence>
<dbReference type="PANTHER" id="PTHR36766:SF73">
    <property type="entry name" value="NB-ARC DOMAIN-CONTAINING PROTEIN"/>
    <property type="match status" value="1"/>
</dbReference>
<feature type="region of interest" description="Disordered" evidence="1">
    <location>
        <begin position="1"/>
        <end position="21"/>
    </location>
</feature>
<gene>
    <name evidence="2" type="ORF">HU200_026934</name>
</gene>
<dbReference type="Gene3D" id="3.40.50.300">
    <property type="entry name" value="P-loop containing nucleotide triphosphate hydrolases"/>
    <property type="match status" value="1"/>
</dbReference>
<dbReference type="SUPFAM" id="SSF52540">
    <property type="entry name" value="P-loop containing nucleoside triphosphate hydrolases"/>
    <property type="match status" value="1"/>
</dbReference>